<accession>A0A8B8ZU66</accession>
<dbReference type="GeneID" id="120107625"/>
<sequence>MPAHGLTCTIVLLCGLSLIVLQYTQRLGLLAIIASTLAIAISDQVDVLRARGVLQSQMVQPTKGEMEHPEDECRMVGEHHGKHDDEESAARLEEYKKSIEGKLALRHSNLNPERPVKLVFLCVKYGGEVASYVCPFF</sequence>
<dbReference type="KEGG" id="pda:120107625"/>
<evidence type="ECO:0000313" key="1">
    <source>
        <dbReference type="Proteomes" id="UP000228380"/>
    </source>
</evidence>
<name>A0A8B8ZU66_PHODC</name>
<evidence type="ECO:0000313" key="2">
    <source>
        <dbReference type="RefSeq" id="XP_038976907.1"/>
    </source>
</evidence>
<dbReference type="RefSeq" id="XP_038976907.1">
    <property type="nucleotide sequence ID" value="XM_039120979.1"/>
</dbReference>
<reference evidence="2" key="1">
    <citation type="submission" date="2025-08" db="UniProtKB">
        <authorList>
            <consortium name="RefSeq"/>
        </authorList>
    </citation>
    <scope>IDENTIFICATION</scope>
    <source>
        <tissue evidence="2">Young leaves</tissue>
    </source>
</reference>
<keyword evidence="1" id="KW-1185">Reference proteome</keyword>
<organism evidence="1 2">
    <name type="scientific">Phoenix dactylifera</name>
    <name type="common">Date palm</name>
    <dbReference type="NCBI Taxonomy" id="42345"/>
    <lineage>
        <taxon>Eukaryota</taxon>
        <taxon>Viridiplantae</taxon>
        <taxon>Streptophyta</taxon>
        <taxon>Embryophyta</taxon>
        <taxon>Tracheophyta</taxon>
        <taxon>Spermatophyta</taxon>
        <taxon>Magnoliopsida</taxon>
        <taxon>Liliopsida</taxon>
        <taxon>Arecaceae</taxon>
        <taxon>Coryphoideae</taxon>
        <taxon>Phoeniceae</taxon>
        <taxon>Phoenix</taxon>
    </lineage>
</organism>
<dbReference type="OrthoDB" id="1710986at2759"/>
<gene>
    <name evidence="2" type="primary">LOC120107625</name>
</gene>
<dbReference type="AlphaFoldDB" id="A0A8B8ZU66"/>
<proteinExistence type="predicted"/>
<dbReference type="Proteomes" id="UP000228380">
    <property type="component" value="Unplaced"/>
</dbReference>
<protein>
    <submittedName>
        <fullName evidence="2">Uncharacterized protein LOC120107625</fullName>
    </submittedName>
</protein>